<dbReference type="SUPFAM" id="SSF47616">
    <property type="entry name" value="GST C-terminal domain-like"/>
    <property type="match status" value="1"/>
</dbReference>
<dbReference type="EMBL" id="NAJN01001381">
    <property type="protein sequence ID" value="TKA63590.1"/>
    <property type="molecule type" value="Genomic_DNA"/>
</dbReference>
<name>A0A4U0WKI6_9PEZI</name>
<accession>A0A4U0WKI6</accession>
<protein>
    <recommendedName>
        <fullName evidence="3">Thioredoxin-like fold domain-containing protein</fullName>
    </recommendedName>
</protein>
<dbReference type="STRING" id="331657.A0A4U0WKI6"/>
<comment type="caution">
    <text evidence="1">The sequence shown here is derived from an EMBL/GenBank/DDBJ whole genome shotgun (WGS) entry which is preliminary data.</text>
</comment>
<dbReference type="PANTHER" id="PTHR12289:SF41">
    <property type="entry name" value="FAILED AXON CONNECTIONS-RELATED"/>
    <property type="match status" value="1"/>
</dbReference>
<dbReference type="GO" id="GO:0005737">
    <property type="term" value="C:cytoplasm"/>
    <property type="evidence" value="ECO:0007669"/>
    <property type="project" value="TreeGrafter"/>
</dbReference>
<dbReference type="PANTHER" id="PTHR12289">
    <property type="entry name" value="METAXIN RELATED"/>
    <property type="match status" value="1"/>
</dbReference>
<dbReference type="InterPro" id="IPR050931">
    <property type="entry name" value="Mito_Protein_Transport_Metaxin"/>
</dbReference>
<dbReference type="Proteomes" id="UP000308768">
    <property type="component" value="Unassembled WGS sequence"/>
</dbReference>
<dbReference type="OrthoDB" id="5809458at2759"/>
<dbReference type="InterPro" id="IPR036282">
    <property type="entry name" value="Glutathione-S-Trfase_C_sf"/>
</dbReference>
<evidence type="ECO:0008006" key="3">
    <source>
        <dbReference type="Google" id="ProtNLM"/>
    </source>
</evidence>
<gene>
    <name evidence="1" type="ORF">B0A49_09382</name>
</gene>
<dbReference type="CDD" id="cd03193">
    <property type="entry name" value="GST_C_Metaxin"/>
    <property type="match status" value="1"/>
</dbReference>
<organism evidence="1 2">
    <name type="scientific">Cryomyces minteri</name>
    <dbReference type="NCBI Taxonomy" id="331657"/>
    <lineage>
        <taxon>Eukaryota</taxon>
        <taxon>Fungi</taxon>
        <taxon>Dikarya</taxon>
        <taxon>Ascomycota</taxon>
        <taxon>Pezizomycotina</taxon>
        <taxon>Dothideomycetes</taxon>
        <taxon>Dothideomycetes incertae sedis</taxon>
        <taxon>Cryomyces</taxon>
    </lineage>
</organism>
<evidence type="ECO:0000313" key="2">
    <source>
        <dbReference type="Proteomes" id="UP000308768"/>
    </source>
</evidence>
<dbReference type="AlphaFoldDB" id="A0A4U0WKI6"/>
<sequence length="201" mass="23153">MTKEGSSSALGDSTLIIKHMVELGYLEDLNVSKPSTTRAYDIAIRALLEDRLYFYHTRERWLENYYVQRDKALWSIPYPIRVVVGLLVHRKISKMLQTQGTGRYTADEIRLFKLEVWEAINELLESSSRQLGQKVPQGEPFWCLGGEGPTEADVVLYGFVVSVLVGKSGPESTKLVRGFPVIMDYAERIHQKYFPDYQKWE</sequence>
<proteinExistence type="predicted"/>
<reference evidence="1 2" key="1">
    <citation type="submission" date="2017-03" db="EMBL/GenBank/DDBJ databases">
        <title>Genomes of endolithic fungi from Antarctica.</title>
        <authorList>
            <person name="Coleine C."/>
            <person name="Masonjones S."/>
            <person name="Stajich J.E."/>
        </authorList>
    </citation>
    <scope>NUCLEOTIDE SEQUENCE [LARGE SCALE GENOMIC DNA]</scope>
    <source>
        <strain evidence="1 2">CCFEE 5187</strain>
    </source>
</reference>
<keyword evidence="2" id="KW-1185">Reference proteome</keyword>
<evidence type="ECO:0000313" key="1">
    <source>
        <dbReference type="EMBL" id="TKA63590.1"/>
    </source>
</evidence>